<feature type="non-terminal residue" evidence="1">
    <location>
        <position position="348"/>
    </location>
</feature>
<evidence type="ECO:0000313" key="2">
    <source>
        <dbReference type="Proteomes" id="UP000192247"/>
    </source>
</evidence>
<name>A0A1V9XFS0_9ACAR</name>
<gene>
    <name evidence="1" type="ORF">BIW11_03812</name>
</gene>
<dbReference type="Proteomes" id="UP000192247">
    <property type="component" value="Unassembled WGS sequence"/>
</dbReference>
<reference evidence="1 2" key="1">
    <citation type="journal article" date="2017" name="Gigascience">
        <title>Draft genome of the honey bee ectoparasitic mite, Tropilaelaps mercedesae, is shaped by the parasitic life history.</title>
        <authorList>
            <person name="Dong X."/>
            <person name="Armstrong S.D."/>
            <person name="Xia D."/>
            <person name="Makepeace B.L."/>
            <person name="Darby A.C."/>
            <person name="Kadowaki T."/>
        </authorList>
    </citation>
    <scope>NUCLEOTIDE SEQUENCE [LARGE SCALE GENOMIC DNA]</scope>
    <source>
        <strain evidence="1">Wuxi-XJTLU</strain>
    </source>
</reference>
<dbReference type="AlphaFoldDB" id="A0A1V9XFS0"/>
<organism evidence="1 2">
    <name type="scientific">Tropilaelaps mercedesae</name>
    <dbReference type="NCBI Taxonomy" id="418985"/>
    <lineage>
        <taxon>Eukaryota</taxon>
        <taxon>Metazoa</taxon>
        <taxon>Ecdysozoa</taxon>
        <taxon>Arthropoda</taxon>
        <taxon>Chelicerata</taxon>
        <taxon>Arachnida</taxon>
        <taxon>Acari</taxon>
        <taxon>Parasitiformes</taxon>
        <taxon>Mesostigmata</taxon>
        <taxon>Gamasina</taxon>
        <taxon>Dermanyssoidea</taxon>
        <taxon>Laelapidae</taxon>
        <taxon>Tropilaelaps</taxon>
    </lineage>
</organism>
<sequence>MQTVEREGADLHPSGSEVQNSYNCILYDHFTMNRIDLLRVLSGRTPSVTVLIRSEPLRRREVFSTLSFKWRYGSWTSFTRFWHRLDLGVAATNREAACVNIAPSRPRAAIANLTAAATEKKNHVISIYTKFRKIPPITHTNATSRPRFNASNCAKLVRRLLFQPGVFSLSRGFGQLPQLEQPYLQKRSDREDTRQVDAKFIRPFPFRRPMFIRRPAMPQHAPHYAVPGAGALSPYGALATRPVVFRRPLRPMRPVRPVAFRPFLRPMIGPMSRPVYIRPNAPVAANRPNAVYTRPQGKPQRLPDIELRQQSNPKSSQTQREQIQRNLEEIKKPLLKILNSGAKIALHR</sequence>
<evidence type="ECO:0000313" key="1">
    <source>
        <dbReference type="EMBL" id="OQR72218.1"/>
    </source>
</evidence>
<proteinExistence type="predicted"/>
<keyword evidence="2" id="KW-1185">Reference proteome</keyword>
<dbReference type="InParanoid" id="A0A1V9XFS0"/>
<dbReference type="EMBL" id="MNPL01012297">
    <property type="protein sequence ID" value="OQR72218.1"/>
    <property type="molecule type" value="Genomic_DNA"/>
</dbReference>
<protein>
    <submittedName>
        <fullName evidence="1">Uncharacterized protein</fullName>
    </submittedName>
</protein>
<dbReference type="OrthoDB" id="10592086at2759"/>
<accession>A0A1V9XFS0</accession>
<comment type="caution">
    <text evidence="1">The sequence shown here is derived from an EMBL/GenBank/DDBJ whole genome shotgun (WGS) entry which is preliminary data.</text>
</comment>